<sequence>MEKIIDVNCFGDSLTYSYGGNGITYPGTLQAYLGREYQVNNLGIGGESTVTIAGRQGSIPMKVKAVTITEEIQRVEITFLESMGEIPKPLRQGEAGLNPCYLGGVKGELTITQSTTVSEDAKWYFTREKRGEPVTIEEGEVLVTDASLCKRKGIFILWTGTNDRLSSPAEESVKALIKKQKCMLDYIEETDKSYIVMGLTHLTTMEPGEVDNLNRELEKVYKDHFLDIRRKLLQAGLNNFQWKGNEQDSLDIKNGNVPSSLRVDDVHLNSSGYMFIGQQVYQKGRELGYWK</sequence>
<name>A0A7I8DHG5_9FIRM</name>
<evidence type="ECO:0000313" key="1">
    <source>
        <dbReference type="EMBL" id="BCJ97127.1"/>
    </source>
</evidence>
<dbReference type="KEGG" id="acht:bsdcttw_01680"/>
<accession>A0A7I8DHG5</accession>
<dbReference type="Pfam" id="PF00657">
    <property type="entry name" value="Lipase_GDSL"/>
    <property type="match status" value="1"/>
</dbReference>
<protein>
    <recommendedName>
        <fullName evidence="3">SGNH hydrolase-type esterase domain-containing protein</fullName>
    </recommendedName>
</protein>
<dbReference type="Gene3D" id="3.40.50.1110">
    <property type="entry name" value="SGNH hydrolase"/>
    <property type="match status" value="2"/>
</dbReference>
<reference evidence="1 2" key="2">
    <citation type="submission" date="2020-08" db="EMBL/GenBank/DDBJ databases">
        <authorList>
            <person name="Ueki A."/>
            <person name="Tonouchi A."/>
        </authorList>
    </citation>
    <scope>NUCLEOTIDE SEQUENCE [LARGE SCALE GENOMIC DNA]</scope>
    <source>
        <strain evidence="1 2">CTTW</strain>
    </source>
</reference>
<dbReference type="EMBL" id="AP023368">
    <property type="protein sequence ID" value="BCJ97127.1"/>
    <property type="molecule type" value="Genomic_DNA"/>
</dbReference>
<proteinExistence type="predicted"/>
<evidence type="ECO:0008006" key="3">
    <source>
        <dbReference type="Google" id="ProtNLM"/>
    </source>
</evidence>
<dbReference type="GO" id="GO:0016788">
    <property type="term" value="F:hydrolase activity, acting on ester bonds"/>
    <property type="evidence" value="ECO:0007669"/>
    <property type="project" value="InterPro"/>
</dbReference>
<dbReference type="InterPro" id="IPR001087">
    <property type="entry name" value="GDSL"/>
</dbReference>
<dbReference type="RefSeq" id="WP_185257589.1">
    <property type="nucleotide sequence ID" value="NZ_AP023368.1"/>
</dbReference>
<keyword evidence="2" id="KW-1185">Reference proteome</keyword>
<gene>
    <name evidence="1" type="ORF">bsdcttw_01680</name>
</gene>
<organism evidence="1 2">
    <name type="scientific">Anaerocolumna chitinilytica</name>
    <dbReference type="NCBI Taxonomy" id="1727145"/>
    <lineage>
        <taxon>Bacteria</taxon>
        <taxon>Bacillati</taxon>
        <taxon>Bacillota</taxon>
        <taxon>Clostridia</taxon>
        <taxon>Lachnospirales</taxon>
        <taxon>Lachnospiraceae</taxon>
        <taxon>Anaerocolumna</taxon>
    </lineage>
</organism>
<dbReference type="SUPFAM" id="SSF52266">
    <property type="entry name" value="SGNH hydrolase"/>
    <property type="match status" value="2"/>
</dbReference>
<dbReference type="InterPro" id="IPR036514">
    <property type="entry name" value="SGNH_hydro_sf"/>
</dbReference>
<dbReference type="Proteomes" id="UP000515703">
    <property type="component" value="Chromosome"/>
</dbReference>
<evidence type="ECO:0000313" key="2">
    <source>
        <dbReference type="Proteomes" id="UP000515703"/>
    </source>
</evidence>
<dbReference type="AlphaFoldDB" id="A0A7I8DHG5"/>
<reference evidence="1 2" key="1">
    <citation type="submission" date="2020-08" db="EMBL/GenBank/DDBJ databases">
        <title>Draft genome sequencing of an Anaerocolumna strain isolated from anoxic soil subjected to BSD treatment.</title>
        <authorList>
            <person name="Uek A."/>
            <person name="Tonouchi A."/>
        </authorList>
    </citation>
    <scope>NUCLEOTIDE SEQUENCE [LARGE SCALE GENOMIC DNA]</scope>
    <source>
        <strain evidence="1 2">CTTW</strain>
    </source>
</reference>